<dbReference type="AlphaFoldDB" id="A0A8T0H132"/>
<dbReference type="PRINTS" id="PR00419">
    <property type="entry name" value="ADXRDTASE"/>
</dbReference>
<gene>
    <name evidence="1" type="ORF">KC19_8G083400</name>
</gene>
<evidence type="ECO:0000313" key="1">
    <source>
        <dbReference type="EMBL" id="KAG0564109.1"/>
    </source>
</evidence>
<dbReference type="GO" id="GO:0016491">
    <property type="term" value="F:oxidoreductase activity"/>
    <property type="evidence" value="ECO:0007669"/>
    <property type="project" value="TreeGrafter"/>
</dbReference>
<organism evidence="1 2">
    <name type="scientific">Ceratodon purpureus</name>
    <name type="common">Fire moss</name>
    <name type="synonym">Dicranum purpureum</name>
    <dbReference type="NCBI Taxonomy" id="3225"/>
    <lineage>
        <taxon>Eukaryota</taxon>
        <taxon>Viridiplantae</taxon>
        <taxon>Streptophyta</taxon>
        <taxon>Embryophyta</taxon>
        <taxon>Bryophyta</taxon>
        <taxon>Bryophytina</taxon>
        <taxon>Bryopsida</taxon>
        <taxon>Dicranidae</taxon>
        <taxon>Pseudoditrichales</taxon>
        <taxon>Ditrichaceae</taxon>
        <taxon>Ceratodon</taxon>
    </lineage>
</organism>
<reference evidence="1" key="1">
    <citation type="submission" date="2020-06" db="EMBL/GenBank/DDBJ databases">
        <title>WGS assembly of Ceratodon purpureus strain R40.</title>
        <authorList>
            <person name="Carey S.B."/>
            <person name="Jenkins J."/>
            <person name="Shu S."/>
            <person name="Lovell J.T."/>
            <person name="Sreedasyam A."/>
            <person name="Maumus F."/>
            <person name="Tiley G.P."/>
            <person name="Fernandez-Pozo N."/>
            <person name="Barry K."/>
            <person name="Chen C."/>
            <person name="Wang M."/>
            <person name="Lipzen A."/>
            <person name="Daum C."/>
            <person name="Saski C.A."/>
            <person name="Payton A.C."/>
            <person name="Mcbreen J.C."/>
            <person name="Conrad R.E."/>
            <person name="Kollar L.M."/>
            <person name="Olsson S."/>
            <person name="Huttunen S."/>
            <person name="Landis J.B."/>
            <person name="Wickett N.J."/>
            <person name="Johnson M.G."/>
            <person name="Rensing S.A."/>
            <person name="Grimwood J."/>
            <person name="Schmutz J."/>
            <person name="Mcdaniel S.F."/>
        </authorList>
    </citation>
    <scope>NUCLEOTIDE SEQUENCE</scope>
    <source>
        <strain evidence="1">R40</strain>
    </source>
</reference>
<accession>A0A8T0H132</accession>
<protein>
    <recommendedName>
        <fullName evidence="3">Amine oxidase domain-containing protein</fullName>
    </recommendedName>
</protein>
<dbReference type="PANTHER" id="PTHR42923:SF46">
    <property type="entry name" value="AMINE OXIDASE"/>
    <property type="match status" value="1"/>
</dbReference>
<dbReference type="EMBL" id="CM026429">
    <property type="protein sequence ID" value="KAG0564109.1"/>
    <property type="molecule type" value="Genomic_DNA"/>
</dbReference>
<dbReference type="InterPro" id="IPR050464">
    <property type="entry name" value="Zeta_carotene_desat/Oxidored"/>
</dbReference>
<dbReference type="Proteomes" id="UP000822688">
    <property type="component" value="Chromosome 8"/>
</dbReference>
<evidence type="ECO:0000313" key="2">
    <source>
        <dbReference type="Proteomes" id="UP000822688"/>
    </source>
</evidence>
<dbReference type="Gene3D" id="3.50.50.60">
    <property type="entry name" value="FAD/NAD(P)-binding domain"/>
    <property type="match status" value="1"/>
</dbReference>
<keyword evidence="2" id="KW-1185">Reference proteome</keyword>
<dbReference type="Pfam" id="PF13450">
    <property type="entry name" value="NAD_binding_8"/>
    <property type="match status" value="1"/>
</dbReference>
<sequence length="232" mass="25470">MVVEMAGLQVKQFVFGSSDWGGLRPQCGSSSRQYYGGRRRRCGHLQVLAKRDSDEDGRGRTAVVVGGGWAGFGAAHALTKLGVSVTVLDASPSPGGLSTGFRTAQGRPVEAGLKGFWWQYHNIYSLLKELNVVSFDVLLFVAVLVMSMKHGIGGVFENWFGWQVWPFTDWTMSSFYSPEGIQVEAPVFNALPRLPTPLGSFLYTSPYFRNLSVVDRLTALPLIQALLEFDAV</sequence>
<dbReference type="SUPFAM" id="SSF51905">
    <property type="entry name" value="FAD/NAD(P)-binding domain"/>
    <property type="match status" value="1"/>
</dbReference>
<name>A0A8T0H132_CERPU</name>
<dbReference type="PANTHER" id="PTHR42923">
    <property type="entry name" value="PROTOPORPHYRINOGEN OXIDASE"/>
    <property type="match status" value="1"/>
</dbReference>
<evidence type="ECO:0008006" key="3">
    <source>
        <dbReference type="Google" id="ProtNLM"/>
    </source>
</evidence>
<dbReference type="InterPro" id="IPR036188">
    <property type="entry name" value="FAD/NAD-bd_sf"/>
</dbReference>
<comment type="caution">
    <text evidence="1">The sequence shown here is derived from an EMBL/GenBank/DDBJ whole genome shotgun (WGS) entry which is preliminary data.</text>
</comment>
<proteinExistence type="predicted"/>